<dbReference type="HOGENOM" id="CLU_1892880_0_0_9"/>
<gene>
    <name evidence="1" type="ORF">DesyoDRAFT_5205</name>
</gene>
<evidence type="ECO:0000313" key="2">
    <source>
        <dbReference type="Proteomes" id="UP000005104"/>
    </source>
</evidence>
<dbReference type="RefSeq" id="WP_007787394.1">
    <property type="nucleotide sequence ID" value="NZ_CM001441.1"/>
</dbReference>
<dbReference type="AlphaFoldDB" id="H5XZU0"/>
<dbReference type="EMBL" id="CM001441">
    <property type="protein sequence ID" value="EHQ92136.1"/>
    <property type="molecule type" value="Genomic_DNA"/>
</dbReference>
<evidence type="ECO:0000313" key="1">
    <source>
        <dbReference type="EMBL" id="EHQ92136.1"/>
    </source>
</evidence>
<proteinExistence type="predicted"/>
<sequence length="134" mass="14187">MKICLNCGDKLLDAAKKCPTCKTKDKGFPIVDSNDKDTINRIIAGVPNPKDLTMIKRDLEQRRQIAAMDKEGVAYCPKCHSTSLSANKKGFGIGKAIIGALAAGPIGLAAGNIGAKRIEITCLKCGHQFMAGGK</sequence>
<protein>
    <submittedName>
        <fullName evidence="1">Uncharacterized protein</fullName>
    </submittedName>
</protein>
<name>H5XZU0_9FIRM</name>
<reference evidence="1 2" key="1">
    <citation type="submission" date="2011-11" db="EMBL/GenBank/DDBJ databases">
        <title>The Noncontiguous Finished genome of Desulfosporosinus youngiae DSM 17734.</title>
        <authorList>
            <consortium name="US DOE Joint Genome Institute (JGI-PGF)"/>
            <person name="Lucas S."/>
            <person name="Han J."/>
            <person name="Lapidus A."/>
            <person name="Cheng J.-F."/>
            <person name="Goodwin L."/>
            <person name="Pitluck S."/>
            <person name="Peters L."/>
            <person name="Ovchinnikova G."/>
            <person name="Lu M."/>
            <person name="Land M.L."/>
            <person name="Hauser L."/>
            <person name="Pester M."/>
            <person name="Spring S."/>
            <person name="Ollivier B."/>
            <person name="Rattei T."/>
            <person name="Klenk H.-P."/>
            <person name="Wagner M."/>
            <person name="Loy A."/>
            <person name="Woyke T.J."/>
        </authorList>
    </citation>
    <scope>NUCLEOTIDE SEQUENCE [LARGE SCALE GENOMIC DNA]</scope>
    <source>
        <strain evidence="1 2">DSM 17734</strain>
    </source>
</reference>
<dbReference type="Proteomes" id="UP000005104">
    <property type="component" value="Chromosome"/>
</dbReference>
<dbReference type="eggNOG" id="COG3793">
    <property type="taxonomic scope" value="Bacteria"/>
</dbReference>
<organism evidence="1 2">
    <name type="scientific">Desulfosporosinus youngiae DSM 17734</name>
    <dbReference type="NCBI Taxonomy" id="768710"/>
    <lineage>
        <taxon>Bacteria</taxon>
        <taxon>Bacillati</taxon>
        <taxon>Bacillota</taxon>
        <taxon>Clostridia</taxon>
        <taxon>Eubacteriales</taxon>
        <taxon>Desulfitobacteriaceae</taxon>
        <taxon>Desulfosporosinus</taxon>
    </lineage>
</organism>
<keyword evidence="2" id="KW-1185">Reference proteome</keyword>
<dbReference type="STRING" id="768710.DesyoDRAFT_5205"/>
<accession>H5XZU0</accession>
<dbReference type="OrthoDB" id="1749319at2"/>